<proteinExistence type="predicted"/>
<evidence type="ECO:0000313" key="1">
    <source>
        <dbReference type="EMBL" id="KAG5448989.1"/>
    </source>
</evidence>
<organism evidence="1 2">
    <name type="scientific">Clonorchis sinensis</name>
    <name type="common">Chinese liver fluke</name>
    <dbReference type="NCBI Taxonomy" id="79923"/>
    <lineage>
        <taxon>Eukaryota</taxon>
        <taxon>Metazoa</taxon>
        <taxon>Spiralia</taxon>
        <taxon>Lophotrochozoa</taxon>
        <taxon>Platyhelminthes</taxon>
        <taxon>Trematoda</taxon>
        <taxon>Digenea</taxon>
        <taxon>Opisthorchiida</taxon>
        <taxon>Opisthorchiata</taxon>
        <taxon>Opisthorchiidae</taxon>
        <taxon>Clonorchis</taxon>
    </lineage>
</organism>
<dbReference type="EMBL" id="NIRI02000042">
    <property type="protein sequence ID" value="KAG5448989.1"/>
    <property type="molecule type" value="Genomic_DNA"/>
</dbReference>
<evidence type="ECO:0000313" key="2">
    <source>
        <dbReference type="Proteomes" id="UP000286415"/>
    </source>
</evidence>
<keyword evidence="2" id="KW-1185">Reference proteome</keyword>
<name>A0A8T1MIY8_CLOSI</name>
<comment type="caution">
    <text evidence="1">The sequence shown here is derived from an EMBL/GenBank/DDBJ whole genome shotgun (WGS) entry which is preliminary data.</text>
</comment>
<sequence length="129" mass="13860">MKKRSEAAAGVPADNVEAAEFLAASEVPQLLTGSSHVLCDTQTGSGSFNKSAPGSSEYLVGLSTSPLKRFLSTRKRPIGSQCLKMTDNYKSVLTEDAWPNQPEDHDKSSHFGKCPHRSNQSAFLTCGPM</sequence>
<accession>A0A8T1MIY8</accession>
<reference evidence="1 2" key="1">
    <citation type="journal article" date="2018" name="Biotechnol. Adv.">
        <title>Improved genomic resources and new bioinformatic workflow for the carcinogenic parasite Clonorchis sinensis: Biotechnological implications.</title>
        <authorList>
            <person name="Wang D."/>
            <person name="Korhonen P.K."/>
            <person name="Gasser R.B."/>
            <person name="Young N.D."/>
        </authorList>
    </citation>
    <scope>NUCLEOTIDE SEQUENCE [LARGE SCALE GENOMIC DNA]</scope>
    <source>
        <strain evidence="1">Cs-k2</strain>
    </source>
</reference>
<protein>
    <submittedName>
        <fullName evidence="1">Uncharacterized protein</fullName>
    </submittedName>
</protein>
<dbReference type="Proteomes" id="UP000286415">
    <property type="component" value="Unassembled WGS sequence"/>
</dbReference>
<reference evidence="1 2" key="2">
    <citation type="journal article" date="2021" name="Genomics">
        <title>High-quality reference genome for Clonorchis sinensis.</title>
        <authorList>
            <person name="Young N.D."/>
            <person name="Stroehlein A.J."/>
            <person name="Kinkar L."/>
            <person name="Wang T."/>
            <person name="Sohn W.M."/>
            <person name="Chang B.C.H."/>
            <person name="Kaur P."/>
            <person name="Weisz D."/>
            <person name="Dudchenko O."/>
            <person name="Aiden E.L."/>
            <person name="Korhonen P.K."/>
            <person name="Gasser R.B."/>
        </authorList>
    </citation>
    <scope>NUCLEOTIDE SEQUENCE [LARGE SCALE GENOMIC DNA]</scope>
    <source>
        <strain evidence="1">Cs-k2</strain>
    </source>
</reference>
<gene>
    <name evidence="1" type="ORF">CSKR_100358</name>
</gene>